<dbReference type="RefSeq" id="WP_121301980.1">
    <property type="nucleotide sequence ID" value="NZ_RBWW01000001.1"/>
</dbReference>
<dbReference type="PROSITE" id="PS51318">
    <property type="entry name" value="TAT"/>
    <property type="match status" value="1"/>
</dbReference>
<sequence length="170" mass="18239">MTGSEQSTRRQVLRTTAALGVAGVGLSVTGATAANPGKGDERGAGKEFGRVYANDVLWRTNVVNVLDERPNPEDKIYFLHDGSRPIVANEKVSADQRSPFVSESAPGDRDWNGGQWTHFSAEVTDIAAFNDDAPLATDSDILDKDYISVTLGRPGFGPPDFFVCPLNGRA</sequence>
<dbReference type="Proteomes" id="UP000268233">
    <property type="component" value="Unassembled WGS sequence"/>
</dbReference>
<organism evidence="1 2">
    <name type="scientific">Haloarcula quadrata</name>
    <dbReference type="NCBI Taxonomy" id="182779"/>
    <lineage>
        <taxon>Archaea</taxon>
        <taxon>Methanobacteriati</taxon>
        <taxon>Methanobacteriota</taxon>
        <taxon>Stenosarchaea group</taxon>
        <taxon>Halobacteria</taxon>
        <taxon>Halobacteriales</taxon>
        <taxon>Haloarculaceae</taxon>
        <taxon>Haloarcula</taxon>
    </lineage>
</organism>
<dbReference type="AlphaFoldDB" id="A0A495R0W5"/>
<evidence type="ECO:0000313" key="2">
    <source>
        <dbReference type="Proteomes" id="UP000268233"/>
    </source>
</evidence>
<keyword evidence="2" id="KW-1185">Reference proteome</keyword>
<dbReference type="EMBL" id="RBWW01000001">
    <property type="protein sequence ID" value="RKS80774.1"/>
    <property type="molecule type" value="Genomic_DNA"/>
</dbReference>
<protein>
    <submittedName>
        <fullName evidence="1">Uncharacterized protein</fullName>
    </submittedName>
</protein>
<dbReference type="InterPro" id="IPR006311">
    <property type="entry name" value="TAT_signal"/>
</dbReference>
<gene>
    <name evidence="1" type="ORF">BDK61_0033</name>
</gene>
<comment type="caution">
    <text evidence="1">The sequence shown here is derived from an EMBL/GenBank/DDBJ whole genome shotgun (WGS) entry which is preliminary data.</text>
</comment>
<accession>A0A495R0W5</accession>
<reference evidence="1 2" key="1">
    <citation type="submission" date="2018-10" db="EMBL/GenBank/DDBJ databases">
        <title>Genomic Encyclopedia of Archaeal and Bacterial Type Strains, Phase II (KMG-II): from individual species to whole genera.</title>
        <authorList>
            <person name="Goeker M."/>
        </authorList>
    </citation>
    <scope>NUCLEOTIDE SEQUENCE [LARGE SCALE GENOMIC DNA]</scope>
    <source>
        <strain evidence="1 2">DSM 11927</strain>
    </source>
</reference>
<evidence type="ECO:0000313" key="1">
    <source>
        <dbReference type="EMBL" id="RKS80774.1"/>
    </source>
</evidence>
<name>A0A495R0W5_9EURY</name>
<proteinExistence type="predicted"/>